<dbReference type="GO" id="GO:0003824">
    <property type="term" value="F:catalytic activity"/>
    <property type="evidence" value="ECO:0007669"/>
    <property type="project" value="InterPro"/>
</dbReference>
<dbReference type="GO" id="GO:0030170">
    <property type="term" value="F:pyridoxal phosphate binding"/>
    <property type="evidence" value="ECO:0007669"/>
    <property type="project" value="InterPro"/>
</dbReference>
<dbReference type="GO" id="GO:0030151">
    <property type="term" value="F:molybdenum ion binding"/>
    <property type="evidence" value="ECO:0007669"/>
    <property type="project" value="InterPro"/>
</dbReference>
<reference evidence="3" key="1">
    <citation type="submission" date="2016-07" db="EMBL/GenBank/DDBJ databases">
        <authorList>
            <person name="Florea S."/>
            <person name="Webb J.S."/>
            <person name="Jaromczyk J."/>
            <person name="Schardl C.L."/>
        </authorList>
    </citation>
    <scope>NUCLEOTIDE SEQUENCE [LARGE SCALE GENOMIC DNA]</scope>
    <source>
        <strain evidence="3">KCTC 42131</strain>
    </source>
</reference>
<dbReference type="SUPFAM" id="SSF50800">
    <property type="entry name" value="PK beta-barrel domain-like"/>
    <property type="match status" value="1"/>
</dbReference>
<organism evidence="2 3">
    <name type="scientific">Pseudohongiella acticola</name>
    <dbReference type="NCBI Taxonomy" id="1524254"/>
    <lineage>
        <taxon>Bacteria</taxon>
        <taxon>Pseudomonadati</taxon>
        <taxon>Pseudomonadota</taxon>
        <taxon>Gammaproteobacteria</taxon>
        <taxon>Pseudomonadales</taxon>
        <taxon>Pseudohongiellaceae</taxon>
        <taxon>Pseudohongiella</taxon>
    </lineage>
</organism>
<evidence type="ECO:0000259" key="1">
    <source>
        <dbReference type="Pfam" id="PF03473"/>
    </source>
</evidence>
<comment type="caution">
    <text evidence="2">The sequence shown here is derived from an EMBL/GenBank/DDBJ whole genome shotgun (WGS) entry which is preliminary data.</text>
</comment>
<dbReference type="AlphaFoldDB" id="A0A1E8CME5"/>
<dbReference type="Proteomes" id="UP000175669">
    <property type="component" value="Unassembled WGS sequence"/>
</dbReference>
<sequence>MNLETYLSEQELKKGFQHIQGSPPDNGVVEMIVCRPGTGERSEMQSCELDREQGLIGDNWLARGYKKTADGSAHPDMQINIMNARAAALVAGSRDRWKLAGDQLYIDMDLSADNLPPGTQLQVGDAIVQVTGEPHLGCKKFMERFGRDATLFVNSEQGRLVNMRGINARVIKSGRVNVGDRVVKKA</sequence>
<evidence type="ECO:0000313" key="2">
    <source>
        <dbReference type="EMBL" id="OFE13475.1"/>
    </source>
</evidence>
<keyword evidence="3" id="KW-1185">Reference proteome</keyword>
<dbReference type="InterPro" id="IPR011037">
    <property type="entry name" value="Pyrv_Knase-like_insert_dom_sf"/>
</dbReference>
<accession>A0A1E8CME5</accession>
<gene>
    <name evidence="2" type="ORF">PHACT_10275</name>
</gene>
<dbReference type="RefSeq" id="WP_070117692.1">
    <property type="nucleotide sequence ID" value="NZ_MASR01000001.1"/>
</dbReference>
<dbReference type="Gene3D" id="2.40.33.20">
    <property type="entry name" value="PK beta-barrel domain-like"/>
    <property type="match status" value="1"/>
</dbReference>
<protein>
    <recommendedName>
        <fullName evidence="1">MOSC domain-containing protein</fullName>
    </recommendedName>
</protein>
<dbReference type="OrthoDB" id="5735964at2"/>
<feature type="domain" description="MOSC" evidence="1">
    <location>
        <begin position="100"/>
        <end position="182"/>
    </location>
</feature>
<dbReference type="InterPro" id="IPR052353">
    <property type="entry name" value="Benzoxazolinone_Detox_Enz"/>
</dbReference>
<dbReference type="InterPro" id="IPR005302">
    <property type="entry name" value="MoCF_Sase_C"/>
</dbReference>
<dbReference type="STRING" id="1524254.PHACT_10275"/>
<dbReference type="PANTHER" id="PTHR30212:SF2">
    <property type="entry name" value="PROTEIN YIIM"/>
    <property type="match status" value="1"/>
</dbReference>
<dbReference type="Pfam" id="PF03473">
    <property type="entry name" value="MOSC"/>
    <property type="match status" value="1"/>
</dbReference>
<dbReference type="PANTHER" id="PTHR30212">
    <property type="entry name" value="PROTEIN YIIM"/>
    <property type="match status" value="1"/>
</dbReference>
<dbReference type="EMBL" id="MASR01000001">
    <property type="protein sequence ID" value="OFE13475.1"/>
    <property type="molecule type" value="Genomic_DNA"/>
</dbReference>
<evidence type="ECO:0000313" key="3">
    <source>
        <dbReference type="Proteomes" id="UP000175669"/>
    </source>
</evidence>
<name>A0A1E8CME5_9GAMM</name>
<proteinExistence type="predicted"/>